<dbReference type="InterPro" id="IPR058240">
    <property type="entry name" value="rSAM_sf"/>
</dbReference>
<dbReference type="OrthoDB" id="9782387at2"/>
<evidence type="ECO:0000256" key="3">
    <source>
        <dbReference type="ARBA" id="ARBA00022723"/>
    </source>
</evidence>
<evidence type="ECO:0000256" key="5">
    <source>
        <dbReference type="ARBA" id="ARBA00023014"/>
    </source>
</evidence>
<organism evidence="7 8">
    <name type="scientific">Sphingomonas pokkalii</name>
    <dbReference type="NCBI Taxonomy" id="2175090"/>
    <lineage>
        <taxon>Bacteria</taxon>
        <taxon>Pseudomonadati</taxon>
        <taxon>Pseudomonadota</taxon>
        <taxon>Alphaproteobacteria</taxon>
        <taxon>Sphingomonadales</taxon>
        <taxon>Sphingomonadaceae</taxon>
        <taxon>Sphingomonas</taxon>
    </lineage>
</organism>
<dbReference type="SFLD" id="SFLDG01384">
    <property type="entry name" value="thioether_bond_formation_requi"/>
    <property type="match status" value="1"/>
</dbReference>
<dbReference type="SFLD" id="SFLDS00029">
    <property type="entry name" value="Radical_SAM"/>
    <property type="match status" value="1"/>
</dbReference>
<dbReference type="InterPro" id="IPR023867">
    <property type="entry name" value="Sulphatase_maturase_rSAM"/>
</dbReference>
<accession>A0A2U0SBW1</accession>
<dbReference type="InterPro" id="IPR007197">
    <property type="entry name" value="rSAM"/>
</dbReference>
<keyword evidence="2" id="KW-0949">S-adenosyl-L-methionine</keyword>
<dbReference type="PANTHER" id="PTHR43273">
    <property type="entry name" value="ANAEROBIC SULFATASE-MATURATING ENZYME HOMOLOG ASLB-RELATED"/>
    <property type="match status" value="1"/>
</dbReference>
<comment type="cofactor">
    <cofactor evidence="1">
        <name>[4Fe-4S] cluster</name>
        <dbReference type="ChEBI" id="CHEBI:49883"/>
    </cofactor>
</comment>
<feature type="domain" description="Radical SAM core" evidence="6">
    <location>
        <begin position="42"/>
        <end position="314"/>
    </location>
</feature>
<dbReference type="Proteomes" id="UP000245890">
    <property type="component" value="Unassembled WGS sequence"/>
</dbReference>
<dbReference type="AlphaFoldDB" id="A0A2U0SBW1"/>
<dbReference type="GO" id="GO:0051536">
    <property type="term" value="F:iron-sulfur cluster binding"/>
    <property type="evidence" value="ECO:0007669"/>
    <property type="project" value="UniProtKB-KW"/>
</dbReference>
<protein>
    <recommendedName>
        <fullName evidence="6">Radical SAM core domain-containing protein</fullName>
    </recommendedName>
</protein>
<dbReference type="SUPFAM" id="SSF102114">
    <property type="entry name" value="Radical SAM enzymes"/>
    <property type="match status" value="1"/>
</dbReference>
<evidence type="ECO:0000313" key="8">
    <source>
        <dbReference type="Proteomes" id="UP000245890"/>
    </source>
</evidence>
<keyword evidence="3" id="KW-0479">Metal-binding</keyword>
<dbReference type="CDD" id="cd01335">
    <property type="entry name" value="Radical_SAM"/>
    <property type="match status" value="1"/>
</dbReference>
<sequence length="469" mass="52025">MTQLLHCKVPDGLSIEPTHSPMEAHAMDAQHLVAGRWQNVSPSAPRQLYVAFKVAEVCNLACGYCYFFEQADQSHSTAPRYMSDTVVEQSARFLGLGAKALGIPNVALALHGGEPLMLGKKRFDRVCEILKAGVTPHATLRLAVQTNGVLLDQEWIELFAHHDIAIGLSIDGSREIHDAARPDKKGRGSFDRVVKALRLLQENESRGTIKKFGILSVIDPAMSCDDVYDFFFRELGAKSLYQRAPNLNWADSSESTIAHVNHFMAAMFNRWAYEDDAVVQIRHNIEALHPLLHDEGAFARVTNILDLTQAISIRSNGDVCPDDSLPPVSMRYRQLGTNVTNCSLETFYSLPIWNEINEALGENGSECRTCEWFGLCGGGPAVTRYHEEDKFSKRSVFCAGYKRLYEASREYVEQYLDPSDVRARMRLASETLTRHADALNAGTPLSSDTDRASSVPSAAILTHSSLLHA</sequence>
<evidence type="ECO:0000256" key="4">
    <source>
        <dbReference type="ARBA" id="ARBA00023004"/>
    </source>
</evidence>
<dbReference type="PROSITE" id="PS51918">
    <property type="entry name" value="RADICAL_SAM"/>
    <property type="match status" value="1"/>
</dbReference>
<reference evidence="7 8" key="1">
    <citation type="submission" date="2018-05" db="EMBL/GenBank/DDBJ databases">
        <title>Description of Sphingomonas pokkalii sp nov, isolated from the rhizosphere of saline tolerant pokkali rice and its draft genome analysis.</title>
        <authorList>
            <person name="Menon R."/>
            <person name="Kumari S."/>
            <person name="Rameshkumar N."/>
        </authorList>
    </citation>
    <scope>NUCLEOTIDE SEQUENCE [LARGE SCALE GENOMIC DNA]</scope>
    <source>
        <strain evidence="7 8">L3B27</strain>
    </source>
</reference>
<dbReference type="GO" id="GO:0016491">
    <property type="term" value="F:oxidoreductase activity"/>
    <property type="evidence" value="ECO:0007669"/>
    <property type="project" value="InterPro"/>
</dbReference>
<evidence type="ECO:0000259" key="6">
    <source>
        <dbReference type="PROSITE" id="PS51918"/>
    </source>
</evidence>
<keyword evidence="5" id="KW-0411">Iron-sulfur</keyword>
<dbReference type="InterPro" id="IPR013785">
    <property type="entry name" value="Aldolase_TIM"/>
</dbReference>
<dbReference type="RefSeq" id="WP_116468297.1">
    <property type="nucleotide sequence ID" value="NZ_QENQ01000001.1"/>
</dbReference>
<name>A0A2U0SBW1_9SPHN</name>
<gene>
    <name evidence="7" type="ORF">DD559_05510</name>
</gene>
<dbReference type="Gene3D" id="3.20.20.70">
    <property type="entry name" value="Aldolase class I"/>
    <property type="match status" value="1"/>
</dbReference>
<dbReference type="SFLD" id="SFLDG01067">
    <property type="entry name" value="SPASM/twitch_domain_containing"/>
    <property type="match status" value="1"/>
</dbReference>
<dbReference type="SFLD" id="SFLDG01072">
    <property type="entry name" value="dehydrogenase_like"/>
    <property type="match status" value="1"/>
</dbReference>
<keyword evidence="8" id="KW-1185">Reference proteome</keyword>
<evidence type="ECO:0000313" key="7">
    <source>
        <dbReference type="EMBL" id="PVX28853.1"/>
    </source>
</evidence>
<comment type="caution">
    <text evidence="7">The sequence shown here is derived from an EMBL/GenBank/DDBJ whole genome shotgun (WGS) entry which is preliminary data.</text>
</comment>
<proteinExistence type="predicted"/>
<evidence type="ECO:0000256" key="1">
    <source>
        <dbReference type="ARBA" id="ARBA00001966"/>
    </source>
</evidence>
<dbReference type="EMBL" id="QENQ01000001">
    <property type="protein sequence ID" value="PVX28853.1"/>
    <property type="molecule type" value="Genomic_DNA"/>
</dbReference>
<keyword evidence="4" id="KW-0408">Iron</keyword>
<dbReference type="Pfam" id="PF04055">
    <property type="entry name" value="Radical_SAM"/>
    <property type="match status" value="1"/>
</dbReference>
<dbReference type="GO" id="GO:0046872">
    <property type="term" value="F:metal ion binding"/>
    <property type="evidence" value="ECO:0007669"/>
    <property type="project" value="UniProtKB-KW"/>
</dbReference>
<dbReference type="SFLD" id="SFLDG01386">
    <property type="entry name" value="main_SPASM_domain-containing"/>
    <property type="match status" value="1"/>
</dbReference>
<dbReference type="PANTHER" id="PTHR43273:SF8">
    <property type="entry name" value="RADICAL SAM DOMAIN PROTEIN"/>
    <property type="match status" value="1"/>
</dbReference>
<evidence type="ECO:0000256" key="2">
    <source>
        <dbReference type="ARBA" id="ARBA00022691"/>
    </source>
</evidence>